<name>A0A318NZY1_9ACTN</name>
<dbReference type="EMBL" id="PYBV01000005">
    <property type="protein sequence ID" value="PYC75066.1"/>
    <property type="molecule type" value="Genomic_DNA"/>
</dbReference>
<dbReference type="Proteomes" id="UP000248333">
    <property type="component" value="Unassembled WGS sequence"/>
</dbReference>
<keyword evidence="2" id="KW-1185">Reference proteome</keyword>
<accession>A0A318NZY1</accession>
<reference evidence="1 2" key="1">
    <citation type="submission" date="2018-03" db="EMBL/GenBank/DDBJ databases">
        <title>Bioinformatic expansion and discovery of thiopeptide antibiotics.</title>
        <authorList>
            <person name="Schwalen C.J."/>
            <person name="Hudson G.A."/>
            <person name="Mitchell D.A."/>
        </authorList>
    </citation>
    <scope>NUCLEOTIDE SEQUENCE [LARGE SCALE GENOMIC DNA]</scope>
    <source>
        <strain evidence="1 2">NRRL 8041</strain>
    </source>
</reference>
<comment type="caution">
    <text evidence="1">The sequence shown here is derived from an EMBL/GenBank/DDBJ whole genome shotgun (WGS) entry which is preliminary data.</text>
</comment>
<protein>
    <recommendedName>
        <fullName evidence="3">DUF1996 domain-containing protein</fullName>
    </recommendedName>
</protein>
<evidence type="ECO:0000313" key="1">
    <source>
        <dbReference type="EMBL" id="PYC75066.1"/>
    </source>
</evidence>
<evidence type="ECO:0008006" key="3">
    <source>
        <dbReference type="Google" id="ProtNLM"/>
    </source>
</evidence>
<proteinExistence type="predicted"/>
<organism evidence="1 2">
    <name type="scientific">Micromonospora arborensis</name>
    <dbReference type="NCBI Taxonomy" id="2116518"/>
    <lineage>
        <taxon>Bacteria</taxon>
        <taxon>Bacillati</taxon>
        <taxon>Actinomycetota</taxon>
        <taxon>Actinomycetes</taxon>
        <taxon>Micromonosporales</taxon>
        <taxon>Micromonosporaceae</taxon>
        <taxon>Micromonospora</taxon>
    </lineage>
</organism>
<sequence>MPVSSVSFVISYPLSANTDGITLASGTSFSMHADFFNAWKDEALAARVRNCLDQGVKCNSAGNF</sequence>
<dbReference type="AlphaFoldDB" id="A0A318NZY1"/>
<gene>
    <name evidence="1" type="ORF">C7C45_04110</name>
</gene>
<evidence type="ECO:0000313" key="2">
    <source>
        <dbReference type="Proteomes" id="UP000248333"/>
    </source>
</evidence>